<reference evidence="1" key="1">
    <citation type="submission" date="2020-08" db="EMBL/GenBank/DDBJ databases">
        <title>Multicomponent nature underlies the extraordinary mechanical properties of spider dragline silk.</title>
        <authorList>
            <person name="Kono N."/>
            <person name="Nakamura H."/>
            <person name="Mori M."/>
            <person name="Yoshida Y."/>
            <person name="Ohtoshi R."/>
            <person name="Malay A.D."/>
            <person name="Moran D.A.P."/>
            <person name="Tomita M."/>
            <person name="Numata K."/>
            <person name="Arakawa K."/>
        </authorList>
    </citation>
    <scope>NUCLEOTIDE SEQUENCE</scope>
</reference>
<organism evidence="1 2">
    <name type="scientific">Trichonephila clavipes</name>
    <name type="common">Golden silk orbweaver</name>
    <name type="synonym">Nephila clavipes</name>
    <dbReference type="NCBI Taxonomy" id="2585209"/>
    <lineage>
        <taxon>Eukaryota</taxon>
        <taxon>Metazoa</taxon>
        <taxon>Ecdysozoa</taxon>
        <taxon>Arthropoda</taxon>
        <taxon>Chelicerata</taxon>
        <taxon>Arachnida</taxon>
        <taxon>Araneae</taxon>
        <taxon>Araneomorphae</taxon>
        <taxon>Entelegynae</taxon>
        <taxon>Araneoidea</taxon>
        <taxon>Nephilidae</taxon>
        <taxon>Trichonephila</taxon>
    </lineage>
</organism>
<name>A0A8X6WBE7_TRICX</name>
<evidence type="ECO:0000313" key="2">
    <source>
        <dbReference type="Proteomes" id="UP000887159"/>
    </source>
</evidence>
<comment type="caution">
    <text evidence="1">The sequence shown here is derived from an EMBL/GenBank/DDBJ whole genome shotgun (WGS) entry which is preliminary data.</text>
</comment>
<dbReference type="EMBL" id="BMAU01021396">
    <property type="protein sequence ID" value="GFY31161.1"/>
    <property type="molecule type" value="Genomic_DNA"/>
</dbReference>
<keyword evidence="2" id="KW-1185">Reference proteome</keyword>
<dbReference type="Proteomes" id="UP000887159">
    <property type="component" value="Unassembled WGS sequence"/>
</dbReference>
<dbReference type="AlphaFoldDB" id="A0A8X6WBE7"/>
<sequence length="120" mass="13705">MYSLWCGVVVRRGSPSSDVVHVTRPWFKMTWFVAKSPQVAEKCGRGRLVVKLWDRGWLLRSSNPEPLKTCRVEARYTLNLSRAQTSSFGMVVRRGVTVQVSFSSFDHGSKLRRPSFKSLV</sequence>
<protein>
    <submittedName>
        <fullName evidence="1">Uncharacterized protein</fullName>
    </submittedName>
</protein>
<gene>
    <name evidence="1" type="ORF">TNCV_4360681</name>
</gene>
<evidence type="ECO:0000313" key="1">
    <source>
        <dbReference type="EMBL" id="GFY31161.1"/>
    </source>
</evidence>
<proteinExistence type="predicted"/>
<accession>A0A8X6WBE7</accession>